<feature type="signal peptide" evidence="1">
    <location>
        <begin position="1"/>
        <end position="25"/>
    </location>
</feature>
<dbReference type="Proteomes" id="UP001201217">
    <property type="component" value="Unassembled WGS sequence"/>
</dbReference>
<proteinExistence type="predicted"/>
<feature type="chain" id="PRO_5046662053" evidence="1">
    <location>
        <begin position="26"/>
        <end position="354"/>
    </location>
</feature>
<evidence type="ECO:0000313" key="2">
    <source>
        <dbReference type="EMBL" id="MCF4099045.1"/>
    </source>
</evidence>
<dbReference type="InterPro" id="IPR009560">
    <property type="entry name" value="DUF1176"/>
</dbReference>
<reference evidence="2 3" key="1">
    <citation type="submission" date="2022-01" db="EMBL/GenBank/DDBJ databases">
        <title>Maritalea mediterranea sp. nov., isolated from marine plastic residues from the Malva-rosa beach (Valencia, Spain).</title>
        <authorList>
            <person name="Vidal-Verdu A."/>
            <person name="Molina-Menor E."/>
            <person name="Pascual J."/>
            <person name="Pereto J."/>
            <person name="Porcar M."/>
        </authorList>
    </citation>
    <scope>NUCLEOTIDE SEQUENCE [LARGE SCALE GENOMIC DNA]</scope>
    <source>
        <strain evidence="2 3">P4.10X</strain>
    </source>
</reference>
<name>A0ABS9EBB3_9HYPH</name>
<evidence type="ECO:0000313" key="3">
    <source>
        <dbReference type="Proteomes" id="UP001201217"/>
    </source>
</evidence>
<dbReference type="RefSeq" id="WP_236114605.1">
    <property type="nucleotide sequence ID" value="NZ_JAKGTI010000002.1"/>
</dbReference>
<evidence type="ECO:0000256" key="1">
    <source>
        <dbReference type="SAM" id="SignalP"/>
    </source>
</evidence>
<dbReference type="EMBL" id="JAKGTI010000002">
    <property type="protein sequence ID" value="MCF4099045.1"/>
    <property type="molecule type" value="Genomic_DNA"/>
</dbReference>
<keyword evidence="3" id="KW-1185">Reference proteome</keyword>
<gene>
    <name evidence="2" type="ORF">L1I42_11155</name>
</gene>
<dbReference type="Pfam" id="PF06674">
    <property type="entry name" value="DUF1176"/>
    <property type="match status" value="1"/>
</dbReference>
<organism evidence="2 3">
    <name type="scientific">Maritalea mediterranea</name>
    <dbReference type="NCBI Taxonomy" id="2909667"/>
    <lineage>
        <taxon>Bacteria</taxon>
        <taxon>Pseudomonadati</taxon>
        <taxon>Pseudomonadota</taxon>
        <taxon>Alphaproteobacteria</taxon>
        <taxon>Hyphomicrobiales</taxon>
        <taxon>Devosiaceae</taxon>
        <taxon>Maritalea</taxon>
    </lineage>
</organism>
<keyword evidence="1" id="KW-0732">Signal</keyword>
<protein>
    <submittedName>
        <fullName evidence="2">DUF1176 domain-containing protein</fullName>
    </submittedName>
</protein>
<accession>A0ABS9EBB3</accession>
<sequence>MHRLVQNLGFALLAAMIAMPTSASAETFGEDRRYFKDWLAACRPTTGYCSATAYINPNPPSGIVADYVLRVGRNSGTDAWEISLSTVATMATDDSFVTIGEEPDFLFFQRTEDFVAFGAINDFFFLGNNARHLLHKMLADQTLNIELDTDQGRKELQFSLSGLTASLLWIDEQQDAVGSPRLAGYAPRDQQRAFALPNPPATVPQAIKDMHFGGDQCEFGPDHEFSDEWENMQLDQTRSLFMLPCSAGAYNYLFRFYVWDQAQQIASAQHFVDYNDSTGWTSTDMLVNPSLDRHSITISSFNKFRGLGDCGSSGTWQWAGYGLQLREYYYQPICGLDYDENADLSYPQIFPEAD</sequence>
<comment type="caution">
    <text evidence="2">The sequence shown here is derived from an EMBL/GenBank/DDBJ whole genome shotgun (WGS) entry which is preliminary data.</text>
</comment>